<evidence type="ECO:0000313" key="3">
    <source>
        <dbReference type="EMBL" id="QEG41528.1"/>
    </source>
</evidence>
<gene>
    <name evidence="3" type="ORF">UC8_35520</name>
</gene>
<dbReference type="KEGG" id="rul:UC8_35520"/>
<name>A0A5B9QR75_9BACT</name>
<evidence type="ECO:0000313" key="4">
    <source>
        <dbReference type="Proteomes" id="UP000325286"/>
    </source>
</evidence>
<evidence type="ECO:0000256" key="1">
    <source>
        <dbReference type="SAM" id="MobiDB-lite"/>
    </source>
</evidence>
<keyword evidence="2" id="KW-0732">Signal</keyword>
<reference evidence="3 4" key="1">
    <citation type="submission" date="2019-08" db="EMBL/GenBank/DDBJ databases">
        <title>Deep-cultivation of Planctomycetes and their phenomic and genomic characterization uncovers novel biology.</title>
        <authorList>
            <person name="Wiegand S."/>
            <person name="Jogler M."/>
            <person name="Boedeker C."/>
            <person name="Pinto D."/>
            <person name="Vollmers J."/>
            <person name="Rivas-Marin E."/>
            <person name="Kohn T."/>
            <person name="Peeters S.H."/>
            <person name="Heuer A."/>
            <person name="Rast P."/>
            <person name="Oberbeckmann S."/>
            <person name="Bunk B."/>
            <person name="Jeske O."/>
            <person name="Meyerdierks A."/>
            <person name="Storesund J.E."/>
            <person name="Kallscheuer N."/>
            <person name="Luecker S."/>
            <person name="Lage O.M."/>
            <person name="Pohl T."/>
            <person name="Merkel B.J."/>
            <person name="Hornburger P."/>
            <person name="Mueller R.-W."/>
            <person name="Bruemmer F."/>
            <person name="Labrenz M."/>
            <person name="Spormann A.M."/>
            <person name="Op den Camp H."/>
            <person name="Overmann J."/>
            <person name="Amann R."/>
            <person name="Jetten M.S.M."/>
            <person name="Mascher T."/>
            <person name="Medema M.H."/>
            <person name="Devos D.P."/>
            <person name="Kaster A.-K."/>
            <person name="Ovreas L."/>
            <person name="Rohde M."/>
            <person name="Galperin M.Y."/>
            <person name="Jogler C."/>
        </authorList>
    </citation>
    <scope>NUCLEOTIDE SEQUENCE [LARGE SCALE GENOMIC DNA]</scope>
    <source>
        <strain evidence="3 4">UC8</strain>
    </source>
</reference>
<feature type="region of interest" description="Disordered" evidence="1">
    <location>
        <begin position="25"/>
        <end position="44"/>
    </location>
</feature>
<feature type="chain" id="PRO_5022810850" evidence="2">
    <location>
        <begin position="22"/>
        <end position="180"/>
    </location>
</feature>
<accession>A0A5B9QR75</accession>
<dbReference type="EMBL" id="CP042914">
    <property type="protein sequence ID" value="QEG41528.1"/>
    <property type="molecule type" value="Genomic_DNA"/>
</dbReference>
<dbReference type="PROSITE" id="PS51257">
    <property type="entry name" value="PROKAR_LIPOPROTEIN"/>
    <property type="match status" value="1"/>
</dbReference>
<dbReference type="AlphaFoldDB" id="A0A5B9QR75"/>
<sequence precursor="true">MIYKHLTALLCFTFLPLAVGCGGPAADAPDDSQTTITMDGPPPEFDDVHDHPSEGPHHGTLVELGSEEYHAEVVHDEQSVTIYILDASATEPVAIDAADLTINLTHDGSPEQFKLVADPDEGDGEGKSSRFTLADAELVKHLDDDAAAPTLTVTIAGTPYRGQIKHDHDHDGHDHAGHQH</sequence>
<feature type="compositionally biased region" description="Basic and acidic residues" evidence="1">
    <location>
        <begin position="164"/>
        <end position="180"/>
    </location>
</feature>
<dbReference type="RefSeq" id="WP_068135266.1">
    <property type="nucleotide sequence ID" value="NZ_CP042914.1"/>
</dbReference>
<feature type="signal peptide" evidence="2">
    <location>
        <begin position="1"/>
        <end position="21"/>
    </location>
</feature>
<organism evidence="3 4">
    <name type="scientific">Roseimaritima ulvae</name>
    <dbReference type="NCBI Taxonomy" id="980254"/>
    <lineage>
        <taxon>Bacteria</taxon>
        <taxon>Pseudomonadati</taxon>
        <taxon>Planctomycetota</taxon>
        <taxon>Planctomycetia</taxon>
        <taxon>Pirellulales</taxon>
        <taxon>Pirellulaceae</taxon>
        <taxon>Roseimaritima</taxon>
    </lineage>
</organism>
<feature type="region of interest" description="Disordered" evidence="1">
    <location>
        <begin position="161"/>
        <end position="180"/>
    </location>
</feature>
<keyword evidence="4" id="KW-1185">Reference proteome</keyword>
<evidence type="ECO:0000256" key="2">
    <source>
        <dbReference type="SAM" id="SignalP"/>
    </source>
</evidence>
<proteinExistence type="predicted"/>
<protein>
    <submittedName>
        <fullName evidence="3">Uncharacterized protein</fullName>
    </submittedName>
</protein>
<dbReference type="Proteomes" id="UP000325286">
    <property type="component" value="Chromosome"/>
</dbReference>